<dbReference type="OrthoDB" id="9808002at2"/>
<dbReference type="CDD" id="cd06453">
    <property type="entry name" value="SufS_like"/>
    <property type="match status" value="1"/>
</dbReference>
<proteinExistence type="inferred from homology"/>
<dbReference type="GO" id="GO:0031071">
    <property type="term" value="F:cysteine desulfurase activity"/>
    <property type="evidence" value="ECO:0007669"/>
    <property type="project" value="UniProtKB-EC"/>
</dbReference>
<dbReference type="InterPro" id="IPR015422">
    <property type="entry name" value="PyrdxlP-dep_Trfase_small"/>
</dbReference>
<protein>
    <recommendedName>
        <fullName evidence="5">Probable cysteine desulfurase</fullName>
        <ecNumber evidence="4">2.8.1.7</ecNumber>
    </recommendedName>
</protein>
<evidence type="ECO:0000256" key="6">
    <source>
        <dbReference type="ARBA" id="ARBA00022679"/>
    </source>
</evidence>
<comment type="similarity">
    <text evidence="3">Belongs to the class-V pyridoxal-phosphate-dependent aminotransferase family. Csd subfamily.</text>
</comment>
<sequence length="400" mass="43635">MLDNQKIRSQFPFFKHTESVYLDNGATTQKPQNVIDAITEFYTCHNANVHRGVSEFASNTTALYEQARTKLAQFCQVDAEQIVWTKGATEAINLVASSIDAHIEKDDVIIISSLEHHANIVPWQTLCKRTGATLHILPIDANGVLNLDVSLAMINTLKPKLMAISHASNTLGNILPIQSLLDAAHAINAITLVDGAQAMQHLRPNIRALNCDFYVLSAHKMFGPTGVGALIAKPHSLSLLSTYQTGGEMIERVSFNESSFRQGNARFEAGTPNIAGVIGFSAALDFMGSSEMATQLAVEKALYQYTLNALKQIDGIKIYGDLNNNIGTISFNYKDEHNLDVATLLDQAGIIVRSGNHCTQPLINLLGVAGTIRVSLSCYNNVDDIDRFIVALKQAIELLD</sequence>
<comment type="cofactor">
    <cofactor evidence="1 9">
        <name>pyridoxal 5'-phosphate</name>
        <dbReference type="ChEBI" id="CHEBI:597326"/>
    </cofactor>
</comment>
<dbReference type="InterPro" id="IPR016454">
    <property type="entry name" value="Cysteine_dSase"/>
</dbReference>
<keyword evidence="12" id="KW-1185">Reference proteome</keyword>
<evidence type="ECO:0000256" key="2">
    <source>
        <dbReference type="ARBA" id="ARBA00002824"/>
    </source>
</evidence>
<comment type="function">
    <text evidence="2">Catalyzes the removal of elemental sulfur and selenium atoms from L-cysteine, L-cystine, L-selenocysteine, and L-selenocystine to produce L-alanine.</text>
</comment>
<dbReference type="Gene3D" id="3.90.1150.10">
    <property type="entry name" value="Aspartate Aminotransferase, domain 1"/>
    <property type="match status" value="1"/>
</dbReference>
<evidence type="ECO:0000256" key="4">
    <source>
        <dbReference type="ARBA" id="ARBA00012239"/>
    </source>
</evidence>
<dbReference type="InterPro" id="IPR015421">
    <property type="entry name" value="PyrdxlP-dep_Trfase_major"/>
</dbReference>
<keyword evidence="7" id="KW-0663">Pyridoxal phosphate</keyword>
<dbReference type="SUPFAM" id="SSF53383">
    <property type="entry name" value="PLP-dependent transferases"/>
    <property type="match status" value="1"/>
</dbReference>
<evidence type="ECO:0000313" key="11">
    <source>
        <dbReference type="EMBL" id="AIY65622.1"/>
    </source>
</evidence>
<accession>A0A0A7EI58</accession>
<evidence type="ECO:0000256" key="5">
    <source>
        <dbReference type="ARBA" id="ARBA00021850"/>
    </source>
</evidence>
<dbReference type="GO" id="GO:0030170">
    <property type="term" value="F:pyridoxal phosphate binding"/>
    <property type="evidence" value="ECO:0007669"/>
    <property type="project" value="InterPro"/>
</dbReference>
<evidence type="ECO:0000256" key="3">
    <source>
        <dbReference type="ARBA" id="ARBA00010447"/>
    </source>
</evidence>
<keyword evidence="6" id="KW-0808">Transferase</keyword>
<evidence type="ECO:0000256" key="9">
    <source>
        <dbReference type="RuleBase" id="RU004504"/>
    </source>
</evidence>
<evidence type="ECO:0000259" key="10">
    <source>
        <dbReference type="Pfam" id="PF00266"/>
    </source>
</evidence>
<dbReference type="HOGENOM" id="CLU_003433_2_5_6"/>
<dbReference type="PIRSF" id="PIRSF005572">
    <property type="entry name" value="NifS"/>
    <property type="match status" value="1"/>
</dbReference>
<evidence type="ECO:0000256" key="7">
    <source>
        <dbReference type="ARBA" id="ARBA00022898"/>
    </source>
</evidence>
<evidence type="ECO:0000256" key="8">
    <source>
        <dbReference type="ARBA" id="ARBA00050776"/>
    </source>
</evidence>
<dbReference type="GO" id="GO:0006534">
    <property type="term" value="P:cysteine metabolic process"/>
    <property type="evidence" value="ECO:0007669"/>
    <property type="project" value="InterPro"/>
</dbReference>
<evidence type="ECO:0000313" key="12">
    <source>
        <dbReference type="Proteomes" id="UP000030341"/>
    </source>
</evidence>
<dbReference type="eggNOG" id="COG0520">
    <property type="taxonomic scope" value="Bacteria"/>
</dbReference>
<dbReference type="InterPro" id="IPR000192">
    <property type="entry name" value="Aminotrans_V_dom"/>
</dbReference>
<reference evidence="11 12" key="1">
    <citation type="submission" date="2014-11" db="EMBL/GenBank/DDBJ databases">
        <title>Complete Genome Sequence of Pseudoalteromonas sp. Strain OCN003 Isolated from Kaneohe Bay, Oahu, Hawaii.</title>
        <authorList>
            <person name="Beurmann S."/>
            <person name="Videau P."/>
            <person name="Ushijima B."/>
            <person name="Smith A.M."/>
            <person name="Aeby G.S."/>
            <person name="Callahan S.M."/>
            <person name="Belcaid M."/>
        </authorList>
    </citation>
    <scope>NUCLEOTIDE SEQUENCE [LARGE SCALE GENOMIC DNA]</scope>
    <source>
        <strain evidence="11 12">OCN003</strain>
    </source>
</reference>
<evidence type="ECO:0000256" key="1">
    <source>
        <dbReference type="ARBA" id="ARBA00001933"/>
    </source>
</evidence>
<feature type="domain" description="Aminotransferase class V" evidence="10">
    <location>
        <begin position="20"/>
        <end position="388"/>
    </location>
</feature>
<dbReference type="EC" id="2.8.1.7" evidence="4"/>
<dbReference type="PROSITE" id="PS00595">
    <property type="entry name" value="AA_TRANSFER_CLASS_5"/>
    <property type="match status" value="1"/>
</dbReference>
<dbReference type="Gene3D" id="3.40.640.10">
    <property type="entry name" value="Type I PLP-dependent aspartate aminotransferase-like (Major domain)"/>
    <property type="match status" value="1"/>
</dbReference>
<name>A0A0A7EI58_9GAMM</name>
<dbReference type="STRING" id="1348114.OM33_10975"/>
<gene>
    <name evidence="11" type="ORF">OM33_10975</name>
</gene>
<comment type="catalytic activity">
    <reaction evidence="8">
        <text>(sulfur carrier)-H + L-cysteine = (sulfur carrier)-SH + L-alanine</text>
        <dbReference type="Rhea" id="RHEA:43892"/>
        <dbReference type="Rhea" id="RHEA-COMP:14737"/>
        <dbReference type="Rhea" id="RHEA-COMP:14739"/>
        <dbReference type="ChEBI" id="CHEBI:29917"/>
        <dbReference type="ChEBI" id="CHEBI:35235"/>
        <dbReference type="ChEBI" id="CHEBI:57972"/>
        <dbReference type="ChEBI" id="CHEBI:64428"/>
        <dbReference type="EC" id="2.8.1.7"/>
    </reaction>
</comment>
<organism evidence="11 12">
    <name type="scientific">Pseudoalteromonas piratica</name>
    <dbReference type="NCBI Taxonomy" id="1348114"/>
    <lineage>
        <taxon>Bacteria</taxon>
        <taxon>Pseudomonadati</taxon>
        <taxon>Pseudomonadota</taxon>
        <taxon>Gammaproteobacteria</taxon>
        <taxon>Alteromonadales</taxon>
        <taxon>Pseudoalteromonadaceae</taxon>
        <taxon>Pseudoalteromonas</taxon>
    </lineage>
</organism>
<dbReference type="RefSeq" id="WP_038641671.1">
    <property type="nucleotide sequence ID" value="NZ_CP009888.1"/>
</dbReference>
<dbReference type="InterPro" id="IPR010970">
    <property type="entry name" value="Cys_dSase_SufS"/>
</dbReference>
<dbReference type="EMBL" id="CP009888">
    <property type="protein sequence ID" value="AIY65622.1"/>
    <property type="molecule type" value="Genomic_DNA"/>
</dbReference>
<dbReference type="PANTHER" id="PTHR43586:SF8">
    <property type="entry name" value="CYSTEINE DESULFURASE 1, CHLOROPLASTIC"/>
    <property type="match status" value="1"/>
</dbReference>
<dbReference type="AlphaFoldDB" id="A0A0A7EI58"/>
<dbReference type="InterPro" id="IPR015424">
    <property type="entry name" value="PyrdxlP-dep_Trfase"/>
</dbReference>
<dbReference type="Pfam" id="PF00266">
    <property type="entry name" value="Aminotran_5"/>
    <property type="match status" value="1"/>
</dbReference>
<dbReference type="PANTHER" id="PTHR43586">
    <property type="entry name" value="CYSTEINE DESULFURASE"/>
    <property type="match status" value="1"/>
</dbReference>
<dbReference type="KEGG" id="pseo:OM33_10975"/>
<dbReference type="InterPro" id="IPR020578">
    <property type="entry name" value="Aminotrans_V_PyrdxlP_BS"/>
</dbReference>
<dbReference type="Proteomes" id="UP000030341">
    <property type="component" value="Chromosome 1"/>
</dbReference>